<gene>
    <name evidence="1" type="ORF">BH720_008960</name>
</gene>
<reference evidence="1 2" key="1">
    <citation type="journal article" date="2016" name="Genome Announc.">
        <title>Draft Genome Sequence of the Thermotolerant Cyanobacterium Desertifilum sp. IPPAS B-1220.</title>
        <authorList>
            <person name="Mironov K.S."/>
            <person name="Sinetova M.A."/>
            <person name="Bolatkhan K."/>
            <person name="Zayadan B.K."/>
            <person name="Ustinova V.V."/>
            <person name="Kupriyanova E.V."/>
            <person name="Skrypnik A.N."/>
            <person name="Gogoleva N.E."/>
            <person name="Gogolev Y.V."/>
            <person name="Los D.A."/>
        </authorList>
    </citation>
    <scope>NUCLEOTIDE SEQUENCE [LARGE SCALE GENOMIC DNA]</scope>
    <source>
        <strain evidence="1 2">IPPAS B-1220</strain>
    </source>
</reference>
<dbReference type="Proteomes" id="UP000095472">
    <property type="component" value="Chromosome"/>
</dbReference>
<sequence length="231" mass="25391">MAGSPSPAAEFLAVSLKIIGDCRGDRAFRDFTPVGGSFPLPQPRRIAFVARESMFMDLAIANFLSRILLFIPQLGLSLLIFGAFWFASILSRKLILRFAHRVNLNIDILNLLEQTTKISLLFFGALTALGTLGIDVSALVAGLGLTGFALGLALKDIVSNLLSGVLILIYQPFRRNDWIKVGSTEGKVLQIDLRYTTLQADNQKILIPNSSLFTNTICIIDKEEKIKIIQP</sequence>
<proteinExistence type="predicted"/>
<protein>
    <submittedName>
        <fullName evidence="1">Mechanosensitive ion channel family protein</fullName>
    </submittedName>
</protein>
<organism evidence="1 2">
    <name type="scientific">Desertifilum tharense IPPAS B-1220</name>
    <dbReference type="NCBI Taxonomy" id="1781255"/>
    <lineage>
        <taxon>Bacteria</taxon>
        <taxon>Bacillati</taxon>
        <taxon>Cyanobacteriota</taxon>
        <taxon>Cyanophyceae</taxon>
        <taxon>Desertifilales</taxon>
        <taxon>Desertifilaceae</taxon>
        <taxon>Desertifilum</taxon>
    </lineage>
</organism>
<name>A0ACD5H0L2_9CYAN</name>
<keyword evidence="2" id="KW-1185">Reference proteome</keyword>
<dbReference type="EMBL" id="CP182909">
    <property type="protein sequence ID" value="XPM65701.1"/>
    <property type="molecule type" value="Genomic_DNA"/>
</dbReference>
<evidence type="ECO:0000313" key="2">
    <source>
        <dbReference type="Proteomes" id="UP000095472"/>
    </source>
</evidence>
<evidence type="ECO:0000313" key="1">
    <source>
        <dbReference type="EMBL" id="XPM65701.1"/>
    </source>
</evidence>
<accession>A0ACD5H0L2</accession>